<keyword evidence="1" id="KW-0472">Membrane</keyword>
<evidence type="ECO:0000313" key="3">
    <source>
        <dbReference type="Proteomes" id="UP000199656"/>
    </source>
</evidence>
<keyword evidence="3" id="KW-1185">Reference proteome</keyword>
<keyword evidence="1" id="KW-0812">Transmembrane</keyword>
<organism evidence="2 3">
    <name type="scientific">Chitinophaga terrae</name>
    <name type="common">ex Kim and Jung 2007</name>
    <dbReference type="NCBI Taxonomy" id="408074"/>
    <lineage>
        <taxon>Bacteria</taxon>
        <taxon>Pseudomonadati</taxon>
        <taxon>Bacteroidota</taxon>
        <taxon>Chitinophagia</taxon>
        <taxon>Chitinophagales</taxon>
        <taxon>Chitinophagaceae</taxon>
        <taxon>Chitinophaga</taxon>
    </lineage>
</organism>
<dbReference type="Pfam" id="PF26137">
    <property type="entry name" value="Toxin_SdpC"/>
    <property type="match status" value="1"/>
</dbReference>
<dbReference type="RefSeq" id="WP_089765485.1">
    <property type="nucleotide sequence ID" value="NZ_BKAT01000059.1"/>
</dbReference>
<keyword evidence="1" id="KW-1133">Transmembrane helix</keyword>
<name>A0A1H4GCD8_9BACT</name>
<dbReference type="InterPro" id="IPR023888">
    <property type="entry name" value="SdpC-like"/>
</dbReference>
<evidence type="ECO:0000313" key="2">
    <source>
        <dbReference type="EMBL" id="SEB06961.1"/>
    </source>
</evidence>
<dbReference type="EMBL" id="FNRL01000036">
    <property type="protein sequence ID" value="SEB06961.1"/>
    <property type="molecule type" value="Genomic_DNA"/>
</dbReference>
<accession>A0A1H4GCD8</accession>
<evidence type="ECO:0000256" key="1">
    <source>
        <dbReference type="SAM" id="Phobius"/>
    </source>
</evidence>
<reference evidence="3" key="1">
    <citation type="submission" date="2016-10" db="EMBL/GenBank/DDBJ databases">
        <authorList>
            <person name="Varghese N."/>
            <person name="Submissions S."/>
        </authorList>
    </citation>
    <scope>NUCLEOTIDE SEQUENCE [LARGE SCALE GENOMIC DNA]</scope>
    <source>
        <strain evidence="3">DSM 23920</strain>
    </source>
</reference>
<dbReference type="Proteomes" id="UP000199656">
    <property type="component" value="Unassembled WGS sequence"/>
</dbReference>
<sequence>MKKQLIKKLSISFVALLLFAIGVYMLIPGRSSQTEIYSGEELFAGILFMEGKVASKITAYKDIVSLREKLSHSSSAKRTIEVSEIIQDIKENDKDYFEKFKTEVTSGNPTSIDKALIAATELIKGKNKFKLIAKGNPSALDSLDNYVSSSIVLYEPIAVSSVVSVNSEASSTLLDVYLYAPIATGFSGDNSDRLKKEIIINQIASEFVI</sequence>
<gene>
    <name evidence="2" type="ORF">SAMN05660909_05140</name>
</gene>
<proteinExistence type="predicted"/>
<protein>
    <submittedName>
        <fullName evidence="2">Antimicrobial peptide, SdpC family</fullName>
    </submittedName>
</protein>
<feature type="transmembrane region" description="Helical" evidence="1">
    <location>
        <begin position="9"/>
        <end position="27"/>
    </location>
</feature>
<dbReference type="AlphaFoldDB" id="A0A1H4GCD8"/>
<dbReference type="OrthoDB" id="1453505at2"/>